<feature type="transmembrane region" description="Helical" evidence="1">
    <location>
        <begin position="531"/>
        <end position="555"/>
    </location>
</feature>
<dbReference type="EMBL" id="FOXD01000028">
    <property type="protein sequence ID" value="SFQ31427.1"/>
    <property type="molecule type" value="Genomic_DNA"/>
</dbReference>
<keyword evidence="1" id="KW-0472">Membrane</keyword>
<protein>
    <submittedName>
        <fullName evidence="2">ABC-2 type transport system permease protein</fullName>
    </submittedName>
</protein>
<gene>
    <name evidence="2" type="ORF">SAMN05518683_1289</name>
</gene>
<dbReference type="Pfam" id="PF16949">
    <property type="entry name" value="ABC_tran_2"/>
    <property type="match status" value="1"/>
</dbReference>
<feature type="transmembrane region" description="Helical" evidence="1">
    <location>
        <begin position="356"/>
        <end position="377"/>
    </location>
</feature>
<feature type="transmembrane region" description="Helical" evidence="1">
    <location>
        <begin position="317"/>
        <end position="336"/>
    </location>
</feature>
<dbReference type="AlphaFoldDB" id="A0A1I5XID7"/>
<dbReference type="Proteomes" id="UP000198892">
    <property type="component" value="Unassembled WGS sequence"/>
</dbReference>
<feature type="transmembrane region" description="Helical" evidence="1">
    <location>
        <begin position="140"/>
        <end position="164"/>
    </location>
</feature>
<evidence type="ECO:0000313" key="2">
    <source>
        <dbReference type="EMBL" id="SFQ31427.1"/>
    </source>
</evidence>
<feature type="transmembrane region" description="Helical" evidence="1">
    <location>
        <begin position="473"/>
        <end position="495"/>
    </location>
</feature>
<feature type="transmembrane region" description="Helical" evidence="1">
    <location>
        <begin position="243"/>
        <end position="265"/>
    </location>
</feature>
<feature type="transmembrane region" description="Helical" evidence="1">
    <location>
        <begin position="384"/>
        <end position="407"/>
    </location>
</feature>
<organism evidence="2 3">
    <name type="scientific">Salibacterium halotolerans</name>
    <dbReference type="NCBI Taxonomy" id="1884432"/>
    <lineage>
        <taxon>Bacteria</taxon>
        <taxon>Bacillati</taxon>
        <taxon>Bacillota</taxon>
        <taxon>Bacilli</taxon>
        <taxon>Bacillales</taxon>
        <taxon>Bacillaceae</taxon>
    </lineage>
</organism>
<feature type="transmembrane region" description="Helical" evidence="1">
    <location>
        <begin position="26"/>
        <end position="46"/>
    </location>
</feature>
<dbReference type="RefSeq" id="WP_093339160.1">
    <property type="nucleotide sequence ID" value="NZ_FOXD01000028.1"/>
</dbReference>
<reference evidence="3" key="1">
    <citation type="submission" date="2016-10" db="EMBL/GenBank/DDBJ databases">
        <authorList>
            <person name="Varghese N."/>
            <person name="Submissions S."/>
        </authorList>
    </citation>
    <scope>NUCLEOTIDE SEQUENCE [LARGE SCALE GENOMIC DNA]</scope>
    <source>
        <strain evidence="3">S7</strain>
    </source>
</reference>
<feature type="transmembrane region" description="Helical" evidence="1">
    <location>
        <begin position="58"/>
        <end position="79"/>
    </location>
</feature>
<evidence type="ECO:0000256" key="1">
    <source>
        <dbReference type="SAM" id="Phobius"/>
    </source>
</evidence>
<dbReference type="STRING" id="1884432.SAMN05518683_1289"/>
<feature type="transmembrane region" description="Helical" evidence="1">
    <location>
        <begin position="427"/>
        <end position="452"/>
    </location>
</feature>
<keyword evidence="3" id="KW-1185">Reference proteome</keyword>
<evidence type="ECO:0000313" key="3">
    <source>
        <dbReference type="Proteomes" id="UP000198892"/>
    </source>
</evidence>
<sequence>MIRTLLGVQARMLKHTMETNKTGTNVSHAIIGFVVILFLLFALNIVTSLPTAYDTELVELLFSYVFMMVLGLILLMGVPQVFKHLYASRDLTFLFTLPIKVSHIFWVKYIQSFLNIPAALFIVTFLPGLAYGLHAGVHGFFYPALLVVTLAIPALGVAAAYFINMGLVHIIPAKRANELMTVMSAVSGVLVYGMFQLPNLLTEPGPGSETALPTGLLPEMPAWLPMSWGASALTSAMAGDVSFLLPTVGLAVAAAGLSFAASALVEKGFRSGWIQLNEGKNKKKKAGEKGRRFKVGSPVAEIGWKEWRYMKRDIREWLIFMPFVFLFIFMGFGYTAGSSSVAAFRELDPVLSWTAVQAAALFIYAFFNGSLSASFVAREAGSTWMLHVLPLTGVQIACGKLWMSWLIPFLPVSVLQMTAGILLGWPVSFFLLGLVLSALISPALSALGIWTGAIGGKYNPSNPQNRLQFAPSLLMLVLSYVYVLLTLIPVLLVVVPAESAGLFEKVAGGGIIGGSASAAASLLQLKLTNSALVTAGSILVFLFLTIGTCVAFLYLAGRRIEQGIQVSMPDSKE</sequence>
<name>A0A1I5XID7_9BACI</name>
<keyword evidence="1" id="KW-1133">Transmembrane helix</keyword>
<feature type="transmembrane region" description="Helical" evidence="1">
    <location>
        <begin position="114"/>
        <end position="134"/>
    </location>
</feature>
<dbReference type="InterPro" id="IPR031599">
    <property type="entry name" value="ABC_tran_2"/>
</dbReference>
<proteinExistence type="predicted"/>
<feature type="transmembrane region" description="Helical" evidence="1">
    <location>
        <begin position="176"/>
        <end position="195"/>
    </location>
</feature>
<dbReference type="OrthoDB" id="2781328at2"/>
<keyword evidence="1" id="KW-0812">Transmembrane</keyword>
<accession>A0A1I5XID7</accession>